<reference evidence="1" key="1">
    <citation type="submission" date="2019-08" db="EMBL/GenBank/DDBJ databases">
        <authorList>
            <person name="Kucharzyk K."/>
            <person name="Murdoch R.W."/>
            <person name="Higgins S."/>
            <person name="Loffler F."/>
        </authorList>
    </citation>
    <scope>NUCLEOTIDE SEQUENCE</scope>
</reference>
<organism evidence="1">
    <name type="scientific">bioreactor metagenome</name>
    <dbReference type="NCBI Taxonomy" id="1076179"/>
    <lineage>
        <taxon>unclassified sequences</taxon>
        <taxon>metagenomes</taxon>
        <taxon>ecological metagenomes</taxon>
    </lineage>
</organism>
<evidence type="ECO:0000313" key="1">
    <source>
        <dbReference type="EMBL" id="MPM99306.1"/>
    </source>
</evidence>
<gene>
    <name evidence="1" type="ORF">SDC9_146497</name>
</gene>
<sequence length="64" mass="7245">MLSPEKYLLGLSKYKLFDSGVPAGHLGQNTLIIDKPDGINGFNLHRVFLGIRIGIELLRLRIRR</sequence>
<comment type="caution">
    <text evidence="1">The sequence shown here is derived from an EMBL/GenBank/DDBJ whole genome shotgun (WGS) entry which is preliminary data.</text>
</comment>
<name>A0A645EC89_9ZZZZ</name>
<proteinExistence type="predicted"/>
<dbReference type="AlphaFoldDB" id="A0A645EC89"/>
<accession>A0A645EC89</accession>
<protein>
    <submittedName>
        <fullName evidence="1">Uncharacterized protein</fullName>
    </submittedName>
</protein>
<dbReference type="EMBL" id="VSSQ01045412">
    <property type="protein sequence ID" value="MPM99306.1"/>
    <property type="molecule type" value="Genomic_DNA"/>
</dbReference>